<organism evidence="4 5">
    <name type="scientific">Sphingomonas metalli</name>
    <dbReference type="NCBI Taxonomy" id="1779358"/>
    <lineage>
        <taxon>Bacteria</taxon>
        <taxon>Pseudomonadati</taxon>
        <taxon>Pseudomonadota</taxon>
        <taxon>Alphaproteobacteria</taxon>
        <taxon>Sphingomonadales</taxon>
        <taxon>Sphingomonadaceae</taxon>
        <taxon>Sphingomonas</taxon>
    </lineage>
</organism>
<sequence>MRVAALLLAFLGASSIGAQTPPAPRCLVGDATVTVPAGTVLLGEDGSDRPGRPIRVAAFRIDAHEVTNRQFAAFVAATGYRTRAEREGASAMFVAPTEPVALDDASQWWRFVKGADWRHPRGPASDLAARWDEPVVHVDRADAAAYARWAGGSLPTLEQWEHAARGRQREMREPSHWAFDDVGKPRANVWEGVFPIKDTAEDGYPGLAPVGCFAPNEWGIFDMVGNVWEWVAGDEAVGLVKGGSYLCATNYCANFRPAAFQAQEQDLPTSHIGFRVAYAVTSPPEGSPREASPIEHRRSGSRASTPVG</sequence>
<keyword evidence="4" id="KW-0418">Kinase</keyword>
<dbReference type="GO" id="GO:0016301">
    <property type="term" value="F:kinase activity"/>
    <property type="evidence" value="ECO:0007669"/>
    <property type="project" value="UniProtKB-KW"/>
</dbReference>
<dbReference type="PANTHER" id="PTHR23150">
    <property type="entry name" value="SULFATASE MODIFYING FACTOR 1, 2"/>
    <property type="match status" value="1"/>
</dbReference>
<evidence type="ECO:0000313" key="4">
    <source>
        <dbReference type="EMBL" id="GGB20747.1"/>
    </source>
</evidence>
<keyword evidence="5" id="KW-1185">Reference proteome</keyword>
<dbReference type="Proteomes" id="UP000623067">
    <property type="component" value="Unassembled WGS sequence"/>
</dbReference>
<dbReference type="AlphaFoldDB" id="A0A916WQF4"/>
<dbReference type="SUPFAM" id="SSF56436">
    <property type="entry name" value="C-type lectin-like"/>
    <property type="match status" value="1"/>
</dbReference>
<feature type="region of interest" description="Disordered" evidence="1">
    <location>
        <begin position="281"/>
        <end position="308"/>
    </location>
</feature>
<protein>
    <submittedName>
        <fullName evidence="4">Protein kinase</fullName>
    </submittedName>
</protein>
<dbReference type="InterPro" id="IPR005532">
    <property type="entry name" value="SUMF_dom"/>
</dbReference>
<dbReference type="RefSeq" id="WP_188657331.1">
    <property type="nucleotide sequence ID" value="NZ_BMIH01000001.1"/>
</dbReference>
<evidence type="ECO:0000259" key="3">
    <source>
        <dbReference type="Pfam" id="PF03781"/>
    </source>
</evidence>
<accession>A0A916WQF4</accession>
<name>A0A916WQF4_9SPHN</name>
<evidence type="ECO:0000313" key="5">
    <source>
        <dbReference type="Proteomes" id="UP000623067"/>
    </source>
</evidence>
<dbReference type="InterPro" id="IPR016187">
    <property type="entry name" value="CTDL_fold"/>
</dbReference>
<feature type="domain" description="Sulfatase-modifying factor enzyme-like" evidence="3">
    <location>
        <begin position="30"/>
        <end position="277"/>
    </location>
</feature>
<dbReference type="GO" id="GO:0120147">
    <property type="term" value="F:formylglycine-generating oxidase activity"/>
    <property type="evidence" value="ECO:0007669"/>
    <property type="project" value="TreeGrafter"/>
</dbReference>
<evidence type="ECO:0000256" key="1">
    <source>
        <dbReference type="SAM" id="MobiDB-lite"/>
    </source>
</evidence>
<feature type="signal peptide" evidence="2">
    <location>
        <begin position="1"/>
        <end position="18"/>
    </location>
</feature>
<dbReference type="Pfam" id="PF03781">
    <property type="entry name" value="FGE-sulfatase"/>
    <property type="match status" value="1"/>
</dbReference>
<reference evidence="4" key="1">
    <citation type="journal article" date="2014" name="Int. J. Syst. Evol. Microbiol.">
        <title>Complete genome sequence of Corynebacterium casei LMG S-19264T (=DSM 44701T), isolated from a smear-ripened cheese.</title>
        <authorList>
            <consortium name="US DOE Joint Genome Institute (JGI-PGF)"/>
            <person name="Walter F."/>
            <person name="Albersmeier A."/>
            <person name="Kalinowski J."/>
            <person name="Ruckert C."/>
        </authorList>
    </citation>
    <scope>NUCLEOTIDE SEQUENCE</scope>
    <source>
        <strain evidence="4">CGMCC 1.15330</strain>
    </source>
</reference>
<proteinExistence type="predicted"/>
<comment type="caution">
    <text evidence="4">The sequence shown here is derived from an EMBL/GenBank/DDBJ whole genome shotgun (WGS) entry which is preliminary data.</text>
</comment>
<dbReference type="Gene3D" id="3.90.1580.10">
    <property type="entry name" value="paralog of FGE (formylglycine-generating enzyme)"/>
    <property type="match status" value="1"/>
</dbReference>
<keyword evidence="2" id="KW-0732">Signal</keyword>
<gene>
    <name evidence="4" type="primary">sumF1</name>
    <name evidence="4" type="ORF">GCM10011380_07920</name>
</gene>
<feature type="chain" id="PRO_5037057873" evidence="2">
    <location>
        <begin position="19"/>
        <end position="308"/>
    </location>
</feature>
<dbReference type="InterPro" id="IPR051043">
    <property type="entry name" value="Sulfatase_Mod_Factor_Kinase"/>
</dbReference>
<dbReference type="PANTHER" id="PTHR23150:SF19">
    <property type="entry name" value="FORMYLGLYCINE-GENERATING ENZYME"/>
    <property type="match status" value="1"/>
</dbReference>
<evidence type="ECO:0000256" key="2">
    <source>
        <dbReference type="SAM" id="SignalP"/>
    </source>
</evidence>
<dbReference type="InterPro" id="IPR042095">
    <property type="entry name" value="SUMF_sf"/>
</dbReference>
<reference evidence="4" key="2">
    <citation type="submission" date="2020-09" db="EMBL/GenBank/DDBJ databases">
        <authorList>
            <person name="Sun Q."/>
            <person name="Zhou Y."/>
        </authorList>
    </citation>
    <scope>NUCLEOTIDE SEQUENCE</scope>
    <source>
        <strain evidence="4">CGMCC 1.15330</strain>
    </source>
</reference>
<keyword evidence="4" id="KW-0808">Transferase</keyword>
<dbReference type="EMBL" id="BMIH01000001">
    <property type="protein sequence ID" value="GGB20747.1"/>
    <property type="molecule type" value="Genomic_DNA"/>
</dbReference>